<keyword evidence="3" id="KW-0411">Iron-sulfur</keyword>
<dbReference type="PROSITE" id="PS51918">
    <property type="entry name" value="RADICAL_SAM"/>
    <property type="match status" value="1"/>
</dbReference>
<evidence type="ECO:0000256" key="3">
    <source>
        <dbReference type="ARBA" id="ARBA00023014"/>
    </source>
</evidence>
<dbReference type="SFLD" id="SFLDG01084">
    <property type="entry name" value="Uncharacterised_Radical_SAM_Su"/>
    <property type="match status" value="1"/>
</dbReference>
<protein>
    <submittedName>
        <fullName evidence="6">Uncharacterized protein Mb2609c</fullName>
    </submittedName>
</protein>
<organism evidence="6 7">
    <name type="scientific">Geodia barretti</name>
    <name type="common">Barrett's horny sponge</name>
    <dbReference type="NCBI Taxonomy" id="519541"/>
    <lineage>
        <taxon>Eukaryota</taxon>
        <taxon>Metazoa</taxon>
        <taxon>Porifera</taxon>
        <taxon>Demospongiae</taxon>
        <taxon>Heteroscleromorpha</taxon>
        <taxon>Tetractinellida</taxon>
        <taxon>Astrophorina</taxon>
        <taxon>Geodiidae</taxon>
        <taxon>Geodia</taxon>
    </lineage>
</organism>
<dbReference type="CDD" id="cd01335">
    <property type="entry name" value="Radical_SAM"/>
    <property type="match status" value="1"/>
</dbReference>
<dbReference type="SMART" id="SM00729">
    <property type="entry name" value="Elp3"/>
    <property type="match status" value="1"/>
</dbReference>
<dbReference type="AlphaFoldDB" id="A0AA35U206"/>
<dbReference type="Pfam" id="PF04055">
    <property type="entry name" value="Radical_SAM"/>
    <property type="match status" value="1"/>
</dbReference>
<dbReference type="InterPro" id="IPR040086">
    <property type="entry name" value="MJ0683-like"/>
</dbReference>
<evidence type="ECO:0000259" key="5">
    <source>
        <dbReference type="PROSITE" id="PS51918"/>
    </source>
</evidence>
<comment type="caution">
    <text evidence="6">The sequence shown here is derived from an EMBL/GenBank/DDBJ whole genome shotgun (WGS) entry which is preliminary data.</text>
</comment>
<dbReference type="InterPro" id="IPR006638">
    <property type="entry name" value="Elp3/MiaA/NifB-like_rSAM"/>
</dbReference>
<evidence type="ECO:0000313" key="7">
    <source>
        <dbReference type="Proteomes" id="UP001174909"/>
    </source>
</evidence>
<sequence>MRCKSLINRVNAPDFHFRWTINPYRGCRHACRYCYARSTHEYWGMDAGVDFERQIFAKVNAPEVLRQELSRPKWCGEPIAIGTASDPYEPAEAQYELTRKIIQVLVEFRNPASITTKGTLVRRDMDLLRRLNEAAGAQVVFSIGTIDETVWRQTEPGAPHPKARLEAMQYLVEHGVPAGVLAAPLLPGLSDSAQSIDALVSAAAEHRAQFLSGNLLFLRPGSREWFMPFIRESYPHLAPGYARLYRSEHAPRDYTNAVLALVDDARLRWELPRMPSVKNLQPPTLPGFGEVSRDRSAVTQPEPEPYAPTQLTLPLAA</sequence>
<dbReference type="SFLD" id="SFLDS00029">
    <property type="entry name" value="Radical_SAM"/>
    <property type="match status" value="1"/>
</dbReference>
<dbReference type="PANTHER" id="PTHR43432:SF3">
    <property type="entry name" value="SLR0285 PROTEIN"/>
    <property type="match status" value="1"/>
</dbReference>
<dbReference type="GO" id="GO:0003824">
    <property type="term" value="F:catalytic activity"/>
    <property type="evidence" value="ECO:0007669"/>
    <property type="project" value="InterPro"/>
</dbReference>
<name>A0AA35U206_GEOBA</name>
<dbReference type="GO" id="GO:0046872">
    <property type="term" value="F:metal ion binding"/>
    <property type="evidence" value="ECO:0007669"/>
    <property type="project" value="UniProtKB-KW"/>
</dbReference>
<dbReference type="EMBL" id="CASHTH010004428">
    <property type="protein sequence ID" value="CAI8057186.1"/>
    <property type="molecule type" value="Genomic_DNA"/>
</dbReference>
<dbReference type="GO" id="GO:0051536">
    <property type="term" value="F:iron-sulfur cluster binding"/>
    <property type="evidence" value="ECO:0007669"/>
    <property type="project" value="UniProtKB-KW"/>
</dbReference>
<evidence type="ECO:0000256" key="1">
    <source>
        <dbReference type="ARBA" id="ARBA00022723"/>
    </source>
</evidence>
<accession>A0AA35U206</accession>
<dbReference type="InterPro" id="IPR007197">
    <property type="entry name" value="rSAM"/>
</dbReference>
<evidence type="ECO:0000256" key="4">
    <source>
        <dbReference type="SAM" id="MobiDB-lite"/>
    </source>
</evidence>
<proteinExistence type="predicted"/>
<gene>
    <name evidence="6" type="ORF">GBAR_LOCUS31150</name>
</gene>
<dbReference type="InterPro" id="IPR058240">
    <property type="entry name" value="rSAM_sf"/>
</dbReference>
<feature type="region of interest" description="Disordered" evidence="4">
    <location>
        <begin position="280"/>
        <end position="317"/>
    </location>
</feature>
<evidence type="ECO:0000313" key="6">
    <source>
        <dbReference type="EMBL" id="CAI8057186.1"/>
    </source>
</evidence>
<keyword evidence="2" id="KW-0408">Iron</keyword>
<keyword evidence="1" id="KW-0479">Metal-binding</keyword>
<dbReference type="Proteomes" id="UP001174909">
    <property type="component" value="Unassembled WGS sequence"/>
</dbReference>
<evidence type="ECO:0000256" key="2">
    <source>
        <dbReference type="ARBA" id="ARBA00023004"/>
    </source>
</evidence>
<dbReference type="SUPFAM" id="SSF102114">
    <property type="entry name" value="Radical SAM enzymes"/>
    <property type="match status" value="1"/>
</dbReference>
<feature type="domain" description="Radical SAM core" evidence="5">
    <location>
        <begin position="13"/>
        <end position="252"/>
    </location>
</feature>
<reference evidence="6" key="1">
    <citation type="submission" date="2023-03" db="EMBL/GenBank/DDBJ databases">
        <authorList>
            <person name="Steffen K."/>
            <person name="Cardenas P."/>
        </authorList>
    </citation>
    <scope>NUCLEOTIDE SEQUENCE</scope>
</reference>
<dbReference type="PANTHER" id="PTHR43432">
    <property type="entry name" value="SLR0285 PROTEIN"/>
    <property type="match status" value="1"/>
</dbReference>
<dbReference type="Gene3D" id="3.80.30.30">
    <property type="match status" value="1"/>
</dbReference>
<keyword evidence="7" id="KW-1185">Reference proteome</keyword>